<evidence type="ECO:0000256" key="4">
    <source>
        <dbReference type="ARBA" id="ARBA00022679"/>
    </source>
</evidence>
<gene>
    <name evidence="8" type="ORF">CQY20_04970</name>
    <name evidence="7" type="ORF">MAGR_44360</name>
</gene>
<protein>
    <recommendedName>
        <fullName evidence="6">S-adenosyl-L-methionine-dependent methyltransferase</fullName>
        <ecNumber evidence="6">2.1.1.-</ecNumber>
    </recommendedName>
</protein>
<dbReference type="RefSeq" id="WP_097938619.1">
    <property type="nucleotide sequence ID" value="NZ_BLKS01000001.1"/>
</dbReference>
<evidence type="ECO:0000256" key="3">
    <source>
        <dbReference type="ARBA" id="ARBA00022603"/>
    </source>
</evidence>
<dbReference type="EMBL" id="BLKS01000001">
    <property type="protein sequence ID" value="GFG52995.1"/>
    <property type="molecule type" value="Genomic_DNA"/>
</dbReference>
<dbReference type="SUPFAM" id="SSF53335">
    <property type="entry name" value="S-adenosyl-L-methionine-dependent methyltransferases"/>
    <property type="match status" value="1"/>
</dbReference>
<dbReference type="InterPro" id="IPR011610">
    <property type="entry name" value="SAM_mthyl_Trfase_ML2640-like"/>
</dbReference>
<evidence type="ECO:0000256" key="1">
    <source>
        <dbReference type="ARBA" id="ARBA00003907"/>
    </source>
</evidence>
<dbReference type="GO" id="GO:0032259">
    <property type="term" value="P:methylation"/>
    <property type="evidence" value="ECO:0007669"/>
    <property type="project" value="UniProtKB-KW"/>
</dbReference>
<dbReference type="PANTHER" id="PTHR43619:SF2">
    <property type="entry name" value="S-ADENOSYL-L-METHIONINE-DEPENDENT METHYLTRANSFERASES SUPERFAMILY PROTEIN"/>
    <property type="match status" value="1"/>
</dbReference>
<comment type="function">
    <text evidence="1 6">Exhibits S-adenosyl-L-methionine-dependent methyltransferase activity.</text>
</comment>
<reference evidence="8 9" key="1">
    <citation type="submission" date="2017-10" db="EMBL/GenBank/DDBJ databases">
        <title>The new phylogeny of genus Mycobacterium.</title>
        <authorList>
            <person name="Tortoli E."/>
            <person name="Trovato A."/>
            <person name="Cirillo D.M."/>
        </authorList>
    </citation>
    <scope>NUCLEOTIDE SEQUENCE [LARGE SCALE GENOMIC DNA]</scope>
    <source>
        <strain evidence="8 9">CCUG37673</strain>
    </source>
</reference>
<dbReference type="NCBIfam" id="TIGR00027">
    <property type="entry name" value="mthyl_TIGR00027"/>
    <property type="match status" value="1"/>
</dbReference>
<dbReference type="Proteomes" id="UP000220914">
    <property type="component" value="Unassembled WGS sequence"/>
</dbReference>
<evidence type="ECO:0000256" key="6">
    <source>
        <dbReference type="RuleBase" id="RU362030"/>
    </source>
</evidence>
<evidence type="ECO:0000313" key="8">
    <source>
        <dbReference type="EMBL" id="PEG41412.1"/>
    </source>
</evidence>
<keyword evidence="3 6" id="KW-0489">Methyltransferase</keyword>
<evidence type="ECO:0000313" key="9">
    <source>
        <dbReference type="Proteomes" id="UP000220914"/>
    </source>
</evidence>
<dbReference type="Pfam" id="PF04072">
    <property type="entry name" value="LCM"/>
    <property type="match status" value="1"/>
</dbReference>
<accession>A0A2A7NBB5</accession>
<keyword evidence="9" id="KW-1185">Reference proteome</keyword>
<dbReference type="AlphaFoldDB" id="A0A2A7NBB5"/>
<dbReference type="OrthoDB" id="9806164at2"/>
<dbReference type="EC" id="2.1.1.-" evidence="6"/>
<evidence type="ECO:0000313" key="10">
    <source>
        <dbReference type="Proteomes" id="UP000465302"/>
    </source>
</evidence>
<reference evidence="7" key="3">
    <citation type="submission" date="2020-02" db="EMBL/GenBank/DDBJ databases">
        <authorList>
            <person name="Matsumoto Y."/>
            <person name="Motooka D."/>
            <person name="Nakamura S."/>
        </authorList>
    </citation>
    <scope>NUCLEOTIDE SEQUENCE</scope>
    <source>
        <strain evidence="7">JCM 6377</strain>
    </source>
</reference>
<sequence length="297" mass="32762">MRADNDTWDITTSVGATALFVAASRALEANKPAPLVVDPYAETFCRAVGGEWADILDGKAPDNKLMSEFGEHFVNYQAVRTKFFDTCLYAAADAGVRQIVIPAAGLDSRAYRLAWPAGTVVFELDQPQVLQFKRDVLDSRDETPTAERREVAVDLREDWPRALLGAGLDPAAPSAWLVEGLLIYLPAAAQRQLFTGIDDLSAPRSHVAVEEAGPMTEADFEKAREQERAEGNEGQFFSLIYNEQHAPAEEWFGNRGWRTEAVSLPDYCRRNDRPVPGPDSEAAAMFSDIRLVNAVKT</sequence>
<evidence type="ECO:0000313" key="7">
    <source>
        <dbReference type="EMBL" id="GFG52995.1"/>
    </source>
</evidence>
<dbReference type="EMBL" id="PDCP01000006">
    <property type="protein sequence ID" value="PEG41412.1"/>
    <property type="molecule type" value="Genomic_DNA"/>
</dbReference>
<evidence type="ECO:0000256" key="2">
    <source>
        <dbReference type="ARBA" id="ARBA00008138"/>
    </source>
</evidence>
<dbReference type="PANTHER" id="PTHR43619">
    <property type="entry name" value="S-ADENOSYL-L-METHIONINE-DEPENDENT METHYLTRANSFERASE YKTD-RELATED"/>
    <property type="match status" value="1"/>
</dbReference>
<keyword evidence="5 6" id="KW-0949">S-adenosyl-L-methionine</keyword>
<dbReference type="GO" id="GO:0008168">
    <property type="term" value="F:methyltransferase activity"/>
    <property type="evidence" value="ECO:0007669"/>
    <property type="project" value="UniProtKB-UniRule"/>
</dbReference>
<reference evidence="7 10" key="2">
    <citation type="journal article" date="2019" name="Emerg. Microbes Infect.">
        <title>Comprehensive subspecies identification of 175 nontuberculous mycobacteria species based on 7547 genomic profiles.</title>
        <authorList>
            <person name="Matsumoto Y."/>
            <person name="Kinjo T."/>
            <person name="Motooka D."/>
            <person name="Nabeya D."/>
            <person name="Jung N."/>
            <person name="Uechi K."/>
            <person name="Horii T."/>
            <person name="Iida T."/>
            <person name="Fujita J."/>
            <person name="Nakamura S."/>
        </authorList>
    </citation>
    <scope>NUCLEOTIDE SEQUENCE [LARGE SCALE GENOMIC DNA]</scope>
    <source>
        <strain evidence="7 10">JCM 6377</strain>
    </source>
</reference>
<evidence type="ECO:0000256" key="5">
    <source>
        <dbReference type="ARBA" id="ARBA00022691"/>
    </source>
</evidence>
<proteinExistence type="inferred from homology"/>
<comment type="similarity">
    <text evidence="2 6">Belongs to the UPF0677 family.</text>
</comment>
<dbReference type="InterPro" id="IPR029063">
    <property type="entry name" value="SAM-dependent_MTases_sf"/>
</dbReference>
<organism evidence="8 9">
    <name type="scientific">Mycolicibacterium agri</name>
    <name type="common">Mycobacterium agri</name>
    <dbReference type="NCBI Taxonomy" id="36811"/>
    <lineage>
        <taxon>Bacteria</taxon>
        <taxon>Bacillati</taxon>
        <taxon>Actinomycetota</taxon>
        <taxon>Actinomycetes</taxon>
        <taxon>Mycobacteriales</taxon>
        <taxon>Mycobacteriaceae</taxon>
        <taxon>Mycolicibacterium</taxon>
    </lineage>
</organism>
<comment type="caution">
    <text evidence="8">The sequence shown here is derived from an EMBL/GenBank/DDBJ whole genome shotgun (WGS) entry which is preliminary data.</text>
</comment>
<keyword evidence="4 8" id="KW-0808">Transferase</keyword>
<dbReference type="InterPro" id="IPR007213">
    <property type="entry name" value="Ppm1/Ppm2/Tcmp"/>
</dbReference>
<name>A0A2A7NBB5_MYCAG</name>
<dbReference type="Gene3D" id="3.40.50.150">
    <property type="entry name" value="Vaccinia Virus protein VP39"/>
    <property type="match status" value="1"/>
</dbReference>
<dbReference type="Proteomes" id="UP000465302">
    <property type="component" value="Unassembled WGS sequence"/>
</dbReference>